<dbReference type="AlphaFoldDB" id="A0A835MGM7"/>
<organism evidence="1 2">
    <name type="scientific">Coptis chinensis</name>
    <dbReference type="NCBI Taxonomy" id="261450"/>
    <lineage>
        <taxon>Eukaryota</taxon>
        <taxon>Viridiplantae</taxon>
        <taxon>Streptophyta</taxon>
        <taxon>Embryophyta</taxon>
        <taxon>Tracheophyta</taxon>
        <taxon>Spermatophyta</taxon>
        <taxon>Magnoliopsida</taxon>
        <taxon>Ranunculales</taxon>
        <taxon>Ranunculaceae</taxon>
        <taxon>Coptidoideae</taxon>
        <taxon>Coptis</taxon>
    </lineage>
</organism>
<reference evidence="1 2" key="1">
    <citation type="submission" date="2020-10" db="EMBL/GenBank/DDBJ databases">
        <title>The Coptis chinensis genome and diversification of protoberbering-type alkaloids.</title>
        <authorList>
            <person name="Wang B."/>
            <person name="Shu S."/>
            <person name="Song C."/>
            <person name="Liu Y."/>
        </authorList>
    </citation>
    <scope>NUCLEOTIDE SEQUENCE [LARGE SCALE GENOMIC DNA]</scope>
    <source>
        <strain evidence="1">HL-2020</strain>
        <tissue evidence="1">Leaf</tissue>
    </source>
</reference>
<proteinExistence type="predicted"/>
<gene>
    <name evidence="1" type="ORF">IFM89_036002</name>
</gene>
<comment type="caution">
    <text evidence="1">The sequence shown here is derived from an EMBL/GenBank/DDBJ whole genome shotgun (WGS) entry which is preliminary data.</text>
</comment>
<name>A0A835MGM7_9MAGN</name>
<dbReference type="EMBL" id="JADFTS010000002">
    <property type="protein sequence ID" value="KAF9623021.1"/>
    <property type="molecule type" value="Genomic_DNA"/>
</dbReference>
<evidence type="ECO:0000313" key="2">
    <source>
        <dbReference type="Proteomes" id="UP000631114"/>
    </source>
</evidence>
<dbReference type="Proteomes" id="UP000631114">
    <property type="component" value="Unassembled WGS sequence"/>
</dbReference>
<accession>A0A835MGM7</accession>
<keyword evidence="2" id="KW-1185">Reference proteome</keyword>
<protein>
    <submittedName>
        <fullName evidence="1">Uncharacterized protein</fullName>
    </submittedName>
</protein>
<sequence>MKDYGVQESWNLVASILFQVEPMRLIVPFVVRKNGAILLELAHMWRLRRQQRHKDNDICTFDPVNKSLTEYGHSIINWINVSEYVESLVPICSLADAHTKRKGREQDSNRGA</sequence>
<evidence type="ECO:0000313" key="1">
    <source>
        <dbReference type="EMBL" id="KAF9623021.1"/>
    </source>
</evidence>